<evidence type="ECO:0000313" key="2">
    <source>
        <dbReference type="EMBL" id="KAJ1177991.1"/>
    </source>
</evidence>
<feature type="compositionally biased region" description="Polar residues" evidence="1">
    <location>
        <begin position="65"/>
        <end position="74"/>
    </location>
</feature>
<protein>
    <submittedName>
        <fullName evidence="2">Uncharacterized protein</fullName>
    </submittedName>
</protein>
<keyword evidence="3" id="KW-1185">Reference proteome</keyword>
<name>A0AAV7TNF8_PLEWA</name>
<accession>A0AAV7TNF8</accession>
<reference evidence="2" key="1">
    <citation type="journal article" date="2022" name="bioRxiv">
        <title>Sequencing and chromosome-scale assembly of the giantPleurodeles waltlgenome.</title>
        <authorList>
            <person name="Brown T."/>
            <person name="Elewa A."/>
            <person name="Iarovenko S."/>
            <person name="Subramanian E."/>
            <person name="Araus A.J."/>
            <person name="Petzold A."/>
            <person name="Susuki M."/>
            <person name="Suzuki K.-i.T."/>
            <person name="Hayashi T."/>
            <person name="Toyoda A."/>
            <person name="Oliveira C."/>
            <person name="Osipova E."/>
            <person name="Leigh N.D."/>
            <person name="Simon A."/>
            <person name="Yun M.H."/>
        </authorList>
    </citation>
    <scope>NUCLEOTIDE SEQUENCE</scope>
    <source>
        <strain evidence="2">20211129_DDA</strain>
        <tissue evidence="2">Liver</tissue>
    </source>
</reference>
<organism evidence="2 3">
    <name type="scientific">Pleurodeles waltl</name>
    <name type="common">Iberian ribbed newt</name>
    <dbReference type="NCBI Taxonomy" id="8319"/>
    <lineage>
        <taxon>Eukaryota</taxon>
        <taxon>Metazoa</taxon>
        <taxon>Chordata</taxon>
        <taxon>Craniata</taxon>
        <taxon>Vertebrata</taxon>
        <taxon>Euteleostomi</taxon>
        <taxon>Amphibia</taxon>
        <taxon>Batrachia</taxon>
        <taxon>Caudata</taxon>
        <taxon>Salamandroidea</taxon>
        <taxon>Salamandridae</taxon>
        <taxon>Pleurodelinae</taxon>
        <taxon>Pleurodeles</taxon>
    </lineage>
</organism>
<evidence type="ECO:0000256" key="1">
    <source>
        <dbReference type="SAM" id="MobiDB-lite"/>
    </source>
</evidence>
<proteinExistence type="predicted"/>
<gene>
    <name evidence="2" type="ORF">NDU88_003241</name>
</gene>
<dbReference type="Proteomes" id="UP001066276">
    <property type="component" value="Chromosome 3_2"/>
</dbReference>
<evidence type="ECO:0000313" key="3">
    <source>
        <dbReference type="Proteomes" id="UP001066276"/>
    </source>
</evidence>
<comment type="caution">
    <text evidence="2">The sequence shown here is derived from an EMBL/GenBank/DDBJ whole genome shotgun (WGS) entry which is preliminary data.</text>
</comment>
<dbReference type="EMBL" id="JANPWB010000006">
    <property type="protein sequence ID" value="KAJ1177991.1"/>
    <property type="molecule type" value="Genomic_DNA"/>
</dbReference>
<sequence>MRLTRRTGRQGALACDNPEPWTGSGQSSDNTGPVPRQGHPTVRPGERVAPGSSRLSRRPRRRVASYQNTVQSRPPNYLTEFRNMQIRSRI</sequence>
<dbReference type="AlphaFoldDB" id="A0AAV7TNF8"/>
<feature type="region of interest" description="Disordered" evidence="1">
    <location>
        <begin position="1"/>
        <end position="74"/>
    </location>
</feature>